<evidence type="ECO:0000313" key="2">
    <source>
        <dbReference type="Proteomes" id="UP000006820"/>
    </source>
</evidence>
<reference evidence="1 2" key="1">
    <citation type="journal article" date="2004" name="Proc. Natl. Acad. Sci. U.S.A.">
        <title>The complete genomic sequence of Nocardia farcinica IFM 10152.</title>
        <authorList>
            <person name="Ishikawa J."/>
            <person name="Yamashita A."/>
            <person name="Mikami Y."/>
            <person name="Hoshino Y."/>
            <person name="Kurita H."/>
            <person name="Hotta K."/>
            <person name="Shiba T."/>
            <person name="Hattori M."/>
        </authorList>
    </citation>
    <scope>NUCLEOTIDE SEQUENCE [LARGE SCALE GENOMIC DNA]</scope>
    <source>
        <strain evidence="1 2">IFM 10152</strain>
    </source>
</reference>
<dbReference type="KEGG" id="nfa:NFA_15120"/>
<dbReference type="STRING" id="247156.NFA_15120"/>
<dbReference type="AlphaFoldDB" id="Q5YZN4"/>
<dbReference type="SUPFAM" id="SSF46955">
    <property type="entry name" value="Putative DNA-binding domain"/>
    <property type="match status" value="1"/>
</dbReference>
<name>Q5YZN4_NOCFA</name>
<evidence type="ECO:0008006" key="3">
    <source>
        <dbReference type="Google" id="ProtNLM"/>
    </source>
</evidence>
<organism evidence="1 2">
    <name type="scientific">Nocardia farcinica (strain IFM 10152)</name>
    <dbReference type="NCBI Taxonomy" id="247156"/>
    <lineage>
        <taxon>Bacteria</taxon>
        <taxon>Bacillati</taxon>
        <taxon>Actinomycetota</taxon>
        <taxon>Actinomycetes</taxon>
        <taxon>Mycobacteriales</taxon>
        <taxon>Nocardiaceae</taxon>
        <taxon>Nocardia</taxon>
    </lineage>
</organism>
<protein>
    <recommendedName>
        <fullName evidence="3">Helix-turn-helix domain-containing protein</fullName>
    </recommendedName>
</protein>
<proteinExistence type="predicted"/>
<dbReference type="Proteomes" id="UP000006820">
    <property type="component" value="Chromosome"/>
</dbReference>
<accession>Q5YZN4</accession>
<keyword evidence="2" id="KW-1185">Reference proteome</keyword>
<gene>
    <name evidence="1" type="ordered locus">NFA_15120</name>
</gene>
<dbReference type="EMBL" id="AP006618">
    <property type="protein sequence ID" value="BAD56357.1"/>
    <property type="molecule type" value="Genomic_DNA"/>
</dbReference>
<sequence length="83" mass="8623">MEGVSSFPGGDMAAVLVTDGLDSKLTAVEASAIFSVTAATIRKWASLGKLAAVGMDARNRKLYRLADIAACEKATRHAAGRGR</sequence>
<dbReference type="HOGENOM" id="CLU_2618166_0_0_11"/>
<dbReference type="InterPro" id="IPR009061">
    <property type="entry name" value="DNA-bd_dom_put_sf"/>
</dbReference>
<evidence type="ECO:0000313" key="1">
    <source>
        <dbReference type="EMBL" id="BAD56357.1"/>
    </source>
</evidence>
<dbReference type="eggNOG" id="ENOG5031FJW">
    <property type="taxonomic scope" value="Bacteria"/>
</dbReference>